<dbReference type="STRING" id="1379870.SD10_11940"/>
<dbReference type="GO" id="GO:0016853">
    <property type="term" value="F:isomerase activity"/>
    <property type="evidence" value="ECO:0007669"/>
    <property type="project" value="UniProtKB-KW"/>
</dbReference>
<gene>
    <name evidence="2" type="ORF">SD10_11940</name>
</gene>
<protein>
    <submittedName>
        <fullName evidence="2">Xylose isomerase</fullName>
    </submittedName>
</protein>
<dbReference type="OrthoDB" id="1114134at2"/>
<dbReference type="Proteomes" id="UP000033054">
    <property type="component" value="Chromosome"/>
</dbReference>
<dbReference type="PANTHER" id="PTHR12110:SF21">
    <property type="entry name" value="XYLOSE ISOMERASE-LIKE TIM BARREL DOMAIN-CONTAINING PROTEIN"/>
    <property type="match status" value="1"/>
</dbReference>
<keyword evidence="3" id="KW-1185">Reference proteome</keyword>
<evidence type="ECO:0000259" key="1">
    <source>
        <dbReference type="Pfam" id="PF01261"/>
    </source>
</evidence>
<dbReference type="InterPro" id="IPR013022">
    <property type="entry name" value="Xyl_isomerase-like_TIM-brl"/>
</dbReference>
<dbReference type="EMBL" id="CP010429">
    <property type="protein sequence ID" value="AKD58479.1"/>
    <property type="molecule type" value="Genomic_DNA"/>
</dbReference>
<evidence type="ECO:0000313" key="3">
    <source>
        <dbReference type="Proteomes" id="UP000033054"/>
    </source>
</evidence>
<dbReference type="Gene3D" id="3.20.20.150">
    <property type="entry name" value="Divalent-metal-dependent TIM barrel enzymes"/>
    <property type="match status" value="1"/>
</dbReference>
<organism evidence="2 3">
    <name type="scientific">Spirosoma radiotolerans</name>
    <dbReference type="NCBI Taxonomy" id="1379870"/>
    <lineage>
        <taxon>Bacteria</taxon>
        <taxon>Pseudomonadati</taxon>
        <taxon>Bacteroidota</taxon>
        <taxon>Cytophagia</taxon>
        <taxon>Cytophagales</taxon>
        <taxon>Cytophagaceae</taxon>
        <taxon>Spirosoma</taxon>
    </lineage>
</organism>
<keyword evidence="2" id="KW-0413">Isomerase</keyword>
<feature type="domain" description="Xylose isomerase-like TIM barrel" evidence="1">
    <location>
        <begin position="58"/>
        <end position="273"/>
    </location>
</feature>
<evidence type="ECO:0000313" key="2">
    <source>
        <dbReference type="EMBL" id="AKD58479.1"/>
    </source>
</evidence>
<proteinExistence type="predicted"/>
<dbReference type="InterPro" id="IPR036237">
    <property type="entry name" value="Xyl_isomerase-like_sf"/>
</dbReference>
<dbReference type="KEGG" id="srd:SD10_11940"/>
<dbReference type="PANTHER" id="PTHR12110">
    <property type="entry name" value="HYDROXYPYRUVATE ISOMERASE"/>
    <property type="match status" value="1"/>
</dbReference>
<dbReference type="AlphaFoldDB" id="A0A0E4A0J0"/>
<dbReference type="Pfam" id="PF01261">
    <property type="entry name" value="AP_endonuc_2"/>
    <property type="match status" value="1"/>
</dbReference>
<dbReference type="RefSeq" id="WP_046579409.1">
    <property type="nucleotide sequence ID" value="NZ_CP010429.1"/>
</dbReference>
<name>A0A0E4A0J0_9BACT</name>
<dbReference type="InterPro" id="IPR050312">
    <property type="entry name" value="IolE/XylAMocC-like"/>
</dbReference>
<reference evidence="2 3" key="1">
    <citation type="journal article" date="2014" name="Curr. Microbiol.">
        <title>Spirosoma radiotolerans sp. nov., a gamma-radiation-resistant bacterium isolated from gamma ray-irradiated soil.</title>
        <authorList>
            <person name="Lee J.J."/>
            <person name="Srinivasan S."/>
            <person name="Lim S."/>
            <person name="Joe M."/>
            <person name="Im S."/>
            <person name="Bae S.I."/>
            <person name="Park K.R."/>
            <person name="Han J.H."/>
            <person name="Park S.H."/>
            <person name="Joo B.M."/>
            <person name="Park S.J."/>
            <person name="Kim M.K."/>
        </authorList>
    </citation>
    <scope>NUCLEOTIDE SEQUENCE [LARGE SCALE GENOMIC DNA]</scope>
    <source>
        <strain evidence="2 3">DG5A</strain>
    </source>
</reference>
<dbReference type="SUPFAM" id="SSF51658">
    <property type="entry name" value="Xylose isomerase-like"/>
    <property type="match status" value="1"/>
</dbReference>
<dbReference type="HOGENOM" id="CLU_952240_0_0_10"/>
<dbReference type="PATRIC" id="fig|1379870.5.peg.2594"/>
<sequence length="293" mass="32352">MASIDRKTFLQEISLLTGAAFFAGPAFAAKLTTDKSAIKLGFVTYLWGKDWDLPTLIKNCAETNIGGVELRVEHAHNVMPDLTAAQRLAVKKRFADSPVKLVGLGTNQQYDYVDQSQLKASIERTKEFIRLSADVGGTGVKVKPNALHKEVSTEKTLTQIGESLNELAKYGADLGQQIRLEVHGEATQELPAIKQIMDVATHPNATICWNCNPQDLNGNGFQANFNLVKSRFGATCHVRELDRTDYPYQALLTNLVNMNYKGWVLLECHTNPADKLASMKAQRAVFDQMIGKA</sequence>
<accession>A0A0E4A0J0</accession>